<proteinExistence type="predicted"/>
<dbReference type="RefSeq" id="WP_315947470.1">
    <property type="nucleotide sequence ID" value="NZ_JAWCUA010000010.1"/>
</dbReference>
<protein>
    <submittedName>
        <fullName evidence="2">BadF/BadG/BcrA/BcrD ATPase family protein</fullName>
    </submittedName>
</protein>
<dbReference type="InterPro" id="IPR043129">
    <property type="entry name" value="ATPase_NBD"/>
</dbReference>
<comment type="caution">
    <text evidence="2">The sequence shown here is derived from an EMBL/GenBank/DDBJ whole genome shotgun (WGS) entry which is preliminary data.</text>
</comment>
<dbReference type="PANTHER" id="PTHR43190:SF3">
    <property type="entry name" value="N-ACETYL-D-GLUCOSAMINE KINASE"/>
    <property type="match status" value="1"/>
</dbReference>
<feature type="domain" description="ATPase BadF/BadG/BcrA/BcrD type" evidence="1">
    <location>
        <begin position="13"/>
        <end position="291"/>
    </location>
</feature>
<dbReference type="Proteomes" id="UP001257914">
    <property type="component" value="Unassembled WGS sequence"/>
</dbReference>
<dbReference type="Gene3D" id="3.30.420.40">
    <property type="match status" value="2"/>
</dbReference>
<dbReference type="CDD" id="cd24082">
    <property type="entry name" value="ASKHA_NBD_GspK-like"/>
    <property type="match status" value="1"/>
</dbReference>
<dbReference type="InterPro" id="IPR002731">
    <property type="entry name" value="ATPase_BadF"/>
</dbReference>
<accession>A0ABU3R2W5</accession>
<dbReference type="Pfam" id="PF01869">
    <property type="entry name" value="BcrAD_BadFG"/>
    <property type="match status" value="1"/>
</dbReference>
<name>A0ABU3R2W5_9GAMM</name>
<dbReference type="SUPFAM" id="SSF53067">
    <property type="entry name" value="Actin-like ATPase domain"/>
    <property type="match status" value="2"/>
</dbReference>
<dbReference type="InterPro" id="IPR052519">
    <property type="entry name" value="Euk-type_GlcNAc_Kinase"/>
</dbReference>
<dbReference type="PANTHER" id="PTHR43190">
    <property type="entry name" value="N-ACETYL-D-GLUCOSAMINE KINASE"/>
    <property type="match status" value="1"/>
</dbReference>
<dbReference type="EMBL" id="JAWCUA010000010">
    <property type="protein sequence ID" value="MDU0113879.1"/>
    <property type="molecule type" value="Genomic_DNA"/>
</dbReference>
<gene>
    <name evidence="2" type="ORF">RT723_12900</name>
</gene>
<reference evidence="2 3" key="1">
    <citation type="submission" date="2023-10" db="EMBL/GenBank/DDBJ databases">
        <title>Psychrosphaera aquimaarina strain SW33 isolated from seawater.</title>
        <authorList>
            <person name="Bayburt H."/>
            <person name="Kim J.M."/>
            <person name="Choi B.J."/>
            <person name="Jeon C.O."/>
        </authorList>
    </citation>
    <scope>NUCLEOTIDE SEQUENCE [LARGE SCALE GENOMIC DNA]</scope>
    <source>
        <strain evidence="2 3">KCTC 52743</strain>
    </source>
</reference>
<organism evidence="2 3">
    <name type="scientific">Psychrosphaera aquimarina</name>
    <dbReference type="NCBI Taxonomy" id="2044854"/>
    <lineage>
        <taxon>Bacteria</taxon>
        <taxon>Pseudomonadati</taxon>
        <taxon>Pseudomonadota</taxon>
        <taxon>Gammaproteobacteria</taxon>
        <taxon>Alteromonadales</taxon>
        <taxon>Pseudoalteromonadaceae</taxon>
        <taxon>Psychrosphaera</taxon>
    </lineage>
</organism>
<evidence type="ECO:0000259" key="1">
    <source>
        <dbReference type="Pfam" id="PF01869"/>
    </source>
</evidence>
<sequence>MSKEKYNNKQLYLGIDGGGSKCRAILYSNEDGVIADAVSGPANVLRGIEKAQQHIIEATDTALAQVGLTPDFKANLIAGIGLAGLNLEACMTEMQRWNSPFKQSFYTTDLHIACMGAHGGKDGAVMIIGTGSSALVCQNNKLKEMGGHGFPVGDAGSGAWVGYKSIELALLVLDGLKPETDFIKAICKHYQITTAIELAQTVSGFTPTEFGRLAPLVVQHAQLNDQHAVNILKSGAEYLSALATKLLQDKTLKLSLIGGLSPLMQPYLSPEVVGQLKEAEQPPEVGAVLYAQQQSSACAVAI</sequence>
<evidence type="ECO:0000313" key="2">
    <source>
        <dbReference type="EMBL" id="MDU0113879.1"/>
    </source>
</evidence>
<evidence type="ECO:0000313" key="3">
    <source>
        <dbReference type="Proteomes" id="UP001257914"/>
    </source>
</evidence>
<keyword evidence="3" id="KW-1185">Reference proteome</keyword>